<dbReference type="EMBL" id="CDGJ01000027">
    <property type="protein sequence ID" value="CEJ06370.1"/>
    <property type="molecule type" value="Genomic_DNA"/>
</dbReference>
<keyword evidence="3" id="KW-1185">Reference proteome</keyword>
<dbReference type="Proteomes" id="UP001071230">
    <property type="component" value="Unassembled WGS sequence"/>
</dbReference>
<dbReference type="Pfam" id="PF13468">
    <property type="entry name" value="Glyoxalase_3"/>
    <property type="match status" value="1"/>
</dbReference>
<evidence type="ECO:0000313" key="2">
    <source>
        <dbReference type="EMBL" id="CEJ06370.1"/>
    </source>
</evidence>
<proteinExistence type="predicted"/>
<protein>
    <submittedName>
        <fullName evidence="2">Glyoxalase-like domain</fullName>
    </submittedName>
</protein>
<dbReference type="InterPro" id="IPR025870">
    <property type="entry name" value="Glyoxalase-like_dom"/>
</dbReference>
<dbReference type="Gene3D" id="3.10.180.10">
    <property type="entry name" value="2,3-Dihydroxybiphenyl 1,2-Dioxygenase, domain 1"/>
    <property type="match status" value="1"/>
</dbReference>
<evidence type="ECO:0000313" key="3">
    <source>
        <dbReference type="Proteomes" id="UP001071230"/>
    </source>
</evidence>
<gene>
    <name evidence="2" type="ORF">DEACI_0818</name>
</gene>
<evidence type="ECO:0000259" key="1">
    <source>
        <dbReference type="Pfam" id="PF13468"/>
    </source>
</evidence>
<accession>A0ABM9RA93</accession>
<feature type="domain" description="Glyoxalase-like" evidence="1">
    <location>
        <begin position="146"/>
        <end position="349"/>
    </location>
</feature>
<reference evidence="2" key="1">
    <citation type="submission" date="2014-11" db="EMBL/GenBank/DDBJ databases">
        <authorList>
            <person name="Hornung B.V."/>
        </authorList>
    </citation>
    <scope>NUCLEOTIDE SEQUENCE</scope>
    <source>
        <strain evidence="2">INE</strain>
    </source>
</reference>
<name>A0ABM9RA93_9FIRM</name>
<sequence>MSEKKALGGKSLISFIHNREELLNVFGTTIEESSSKIQDLLGPLLTAPFGQNSLATFLEQAGLQNADATSTSSMDKAEAKPGASASFDQGFFLWIKQLVFFERYARLHERYRSISNYAAEVLPLIPASRMYGADIVSAESVVIDGLHHVGHLVHDLESGLALYKRLGFTMTTPSVPAVPLQKAAPLSPFGAANSHADFEEHNFVELATVLTGAGKVPVGTRLVPLQVPEKVMPRFLEIINRTLTKLNACLNRFEGLHILVFRATDVYAQAMRLSLEGIGHSGVASTQRQSNAENKSSEGVLRVLEIDDPSNPVPEGRLAIAGTPTISSTHPNGALGLIESILYVAEADLPEFLLRYEKYLNRPARTEANVNVFELGGSRIIIATDSVLETILPGEHAPELPAFVAFTIRVQNIEQTRKLLLSHGFTPRISSLGGLFVPAAEALGTAILFRQVEN</sequence>
<dbReference type="RefSeq" id="WP_240986094.1">
    <property type="nucleotide sequence ID" value="NZ_CDGJ01000027.1"/>
</dbReference>
<organism evidence="2 3">
    <name type="scientific">Acididesulfobacillus acetoxydans</name>
    <dbReference type="NCBI Taxonomy" id="1561005"/>
    <lineage>
        <taxon>Bacteria</taxon>
        <taxon>Bacillati</taxon>
        <taxon>Bacillota</taxon>
        <taxon>Clostridia</taxon>
        <taxon>Eubacteriales</taxon>
        <taxon>Peptococcaceae</taxon>
        <taxon>Acididesulfobacillus</taxon>
    </lineage>
</organism>
<comment type="caution">
    <text evidence="2">The sequence shown here is derived from an EMBL/GenBank/DDBJ whole genome shotgun (WGS) entry which is preliminary data.</text>
</comment>
<dbReference type="InterPro" id="IPR029068">
    <property type="entry name" value="Glyas_Bleomycin-R_OHBP_Dase"/>
</dbReference>